<comment type="catalytic activity">
    <reaction evidence="8">
        <text>L-threonyl-[protein] + ATP = O-phospho-L-threonyl-[protein] + ADP + H(+)</text>
        <dbReference type="Rhea" id="RHEA:46608"/>
        <dbReference type="Rhea" id="RHEA-COMP:11060"/>
        <dbReference type="Rhea" id="RHEA-COMP:11605"/>
        <dbReference type="ChEBI" id="CHEBI:15378"/>
        <dbReference type="ChEBI" id="CHEBI:30013"/>
        <dbReference type="ChEBI" id="CHEBI:30616"/>
        <dbReference type="ChEBI" id="CHEBI:61977"/>
        <dbReference type="ChEBI" id="CHEBI:456216"/>
        <dbReference type="EC" id="2.7.11.1"/>
    </reaction>
</comment>
<evidence type="ECO:0000256" key="9">
    <source>
        <dbReference type="ARBA" id="ARBA00048679"/>
    </source>
</evidence>
<keyword evidence="3 11" id="KW-0723">Serine/threonine-protein kinase</keyword>
<dbReference type="EC" id="2.7.11.1" evidence="2"/>
<protein>
    <recommendedName>
        <fullName evidence="2">non-specific serine/threonine protein kinase</fullName>
        <ecNumber evidence="2">2.7.11.1</ecNumber>
    </recommendedName>
</protein>
<dbReference type="FunFam" id="1.10.510.10:FF:000392">
    <property type="entry name" value="Pim proto-oncogene, serine/threonine kinase,-related 152"/>
    <property type="match status" value="1"/>
</dbReference>
<evidence type="ECO:0000256" key="10">
    <source>
        <dbReference type="PROSITE-ProRule" id="PRU10141"/>
    </source>
</evidence>
<dbReference type="SUPFAM" id="SSF56112">
    <property type="entry name" value="Protein kinase-like (PK-like)"/>
    <property type="match status" value="1"/>
</dbReference>
<evidence type="ECO:0000256" key="6">
    <source>
        <dbReference type="ARBA" id="ARBA00022777"/>
    </source>
</evidence>
<dbReference type="Pfam" id="PF00069">
    <property type="entry name" value="Pkinase"/>
    <property type="match status" value="1"/>
</dbReference>
<evidence type="ECO:0000259" key="12">
    <source>
        <dbReference type="PROSITE" id="PS50011"/>
    </source>
</evidence>
<evidence type="ECO:0000313" key="13">
    <source>
        <dbReference type="EMBL" id="KAI7795185.1"/>
    </source>
</evidence>
<dbReference type="AlphaFoldDB" id="A0A9W7TDG8"/>
<comment type="similarity">
    <text evidence="1">Belongs to the protein kinase superfamily. CAMK Ser/Thr protein kinase family. PIM subfamily.</text>
</comment>
<dbReference type="InterPro" id="IPR011009">
    <property type="entry name" value="Kinase-like_dom_sf"/>
</dbReference>
<evidence type="ECO:0000256" key="8">
    <source>
        <dbReference type="ARBA" id="ARBA00047899"/>
    </source>
</evidence>
<dbReference type="Gene3D" id="3.30.200.20">
    <property type="entry name" value="Phosphorylase Kinase, domain 1"/>
    <property type="match status" value="1"/>
</dbReference>
<dbReference type="GO" id="GO:0005524">
    <property type="term" value="F:ATP binding"/>
    <property type="evidence" value="ECO:0007669"/>
    <property type="project" value="UniProtKB-UniRule"/>
</dbReference>
<keyword evidence="14" id="KW-1185">Reference proteome</keyword>
<keyword evidence="5 10" id="KW-0547">Nucleotide-binding</keyword>
<accession>A0A9W7TDG8</accession>
<name>A0A9W7TDG8_TRIRA</name>
<dbReference type="Gene3D" id="1.10.510.10">
    <property type="entry name" value="Transferase(Phosphotransferase) domain 1"/>
    <property type="match status" value="1"/>
</dbReference>
<evidence type="ECO:0000256" key="2">
    <source>
        <dbReference type="ARBA" id="ARBA00012513"/>
    </source>
</evidence>
<dbReference type="InterPro" id="IPR008271">
    <property type="entry name" value="Ser/Thr_kinase_AS"/>
</dbReference>
<dbReference type="GO" id="GO:0004674">
    <property type="term" value="F:protein serine/threonine kinase activity"/>
    <property type="evidence" value="ECO:0007669"/>
    <property type="project" value="UniProtKB-KW"/>
</dbReference>
<dbReference type="InterPro" id="IPR017441">
    <property type="entry name" value="Protein_kinase_ATP_BS"/>
</dbReference>
<organism evidence="13 14">
    <name type="scientific">Triplophysa rosa</name>
    <name type="common">Cave loach</name>
    <dbReference type="NCBI Taxonomy" id="992332"/>
    <lineage>
        <taxon>Eukaryota</taxon>
        <taxon>Metazoa</taxon>
        <taxon>Chordata</taxon>
        <taxon>Craniata</taxon>
        <taxon>Vertebrata</taxon>
        <taxon>Euteleostomi</taxon>
        <taxon>Actinopterygii</taxon>
        <taxon>Neopterygii</taxon>
        <taxon>Teleostei</taxon>
        <taxon>Ostariophysi</taxon>
        <taxon>Cypriniformes</taxon>
        <taxon>Nemacheilidae</taxon>
        <taxon>Triplophysa</taxon>
    </lineage>
</organism>
<proteinExistence type="inferred from homology"/>
<feature type="domain" description="Protein kinase" evidence="12">
    <location>
        <begin position="22"/>
        <end position="280"/>
    </location>
</feature>
<evidence type="ECO:0000313" key="14">
    <source>
        <dbReference type="Proteomes" id="UP001059041"/>
    </source>
</evidence>
<dbReference type="PROSITE" id="PS00107">
    <property type="entry name" value="PROTEIN_KINASE_ATP"/>
    <property type="match status" value="1"/>
</dbReference>
<gene>
    <name evidence="13" type="ORF">IRJ41_010790</name>
</gene>
<dbReference type="FunFam" id="3.30.200.20:FF:000246">
    <property type="entry name" value="Pim proto-oncogene, serine/threonine kinase,-related 152"/>
    <property type="match status" value="1"/>
</dbReference>
<reference evidence="13" key="1">
    <citation type="submission" date="2021-02" db="EMBL/GenBank/DDBJ databases">
        <title>Comparative genomics reveals that relaxation of natural selection precedes convergent phenotypic evolution of cavefish.</title>
        <authorList>
            <person name="Peng Z."/>
        </authorList>
    </citation>
    <scope>NUCLEOTIDE SEQUENCE</scope>
    <source>
        <tissue evidence="13">Muscle</tissue>
    </source>
</reference>
<dbReference type="PANTHER" id="PTHR22984:SF11">
    <property type="entry name" value="AURORA KINASE-RELATED"/>
    <property type="match status" value="1"/>
</dbReference>
<evidence type="ECO:0000256" key="4">
    <source>
        <dbReference type="ARBA" id="ARBA00022679"/>
    </source>
</evidence>
<evidence type="ECO:0000256" key="11">
    <source>
        <dbReference type="RuleBase" id="RU000304"/>
    </source>
</evidence>
<keyword evidence="4" id="KW-0808">Transferase</keyword>
<dbReference type="InterPro" id="IPR000719">
    <property type="entry name" value="Prot_kinase_dom"/>
</dbReference>
<feature type="binding site" evidence="10">
    <location>
        <position position="55"/>
    </location>
    <ligand>
        <name>ATP</name>
        <dbReference type="ChEBI" id="CHEBI:30616"/>
    </ligand>
</feature>
<keyword evidence="6 13" id="KW-0418">Kinase</keyword>
<evidence type="ECO:0000256" key="1">
    <source>
        <dbReference type="ARBA" id="ARBA00005505"/>
    </source>
</evidence>
<sequence length="336" mass="38818">MTSRLPSALGAMMSFQINCCQYEIGRELGQGGFGTVYEGTRVRDGVKVAVKVVRKNEHVMKDYMDIPGYPEPIPREVYLQMLACKGEHVPVIVRFLDWQDRLDHYVMVLERPSPCEDLSAFMIRNGGRLTEKLARLIMEHVTEAAEICCNRGVFHRDIKMENLLINPCTLDVTLIDFGCGDLLKNSAYTEYMGTRIYTCPEFIKTGKYHGKPATVYSLGVLLFALVCGKFPDRHDRHRINKKIWHEDGLTEDCCDLIQACMEKNPEKRIQLEEILNHKCEKNNTGNEIGDNRFIRLESRIPRIPNTWVCDKRFRSYERKHVYHRCRAPYGPIAIIL</sequence>
<evidence type="ECO:0000256" key="5">
    <source>
        <dbReference type="ARBA" id="ARBA00022741"/>
    </source>
</evidence>
<comment type="catalytic activity">
    <reaction evidence="9">
        <text>L-seryl-[protein] + ATP = O-phospho-L-seryl-[protein] + ADP + H(+)</text>
        <dbReference type="Rhea" id="RHEA:17989"/>
        <dbReference type="Rhea" id="RHEA-COMP:9863"/>
        <dbReference type="Rhea" id="RHEA-COMP:11604"/>
        <dbReference type="ChEBI" id="CHEBI:15378"/>
        <dbReference type="ChEBI" id="CHEBI:29999"/>
        <dbReference type="ChEBI" id="CHEBI:30616"/>
        <dbReference type="ChEBI" id="CHEBI:83421"/>
        <dbReference type="ChEBI" id="CHEBI:456216"/>
        <dbReference type="EC" id="2.7.11.1"/>
    </reaction>
</comment>
<evidence type="ECO:0000256" key="3">
    <source>
        <dbReference type="ARBA" id="ARBA00022527"/>
    </source>
</evidence>
<dbReference type="PROSITE" id="PS50011">
    <property type="entry name" value="PROTEIN_KINASE_DOM"/>
    <property type="match status" value="1"/>
</dbReference>
<dbReference type="SMART" id="SM00220">
    <property type="entry name" value="S_TKc"/>
    <property type="match status" value="1"/>
</dbReference>
<dbReference type="GO" id="GO:0043066">
    <property type="term" value="P:negative regulation of apoptotic process"/>
    <property type="evidence" value="ECO:0007669"/>
    <property type="project" value="TreeGrafter"/>
</dbReference>
<keyword evidence="7 10" id="KW-0067">ATP-binding</keyword>
<dbReference type="PANTHER" id="PTHR22984">
    <property type="entry name" value="SERINE/THREONINE-PROTEIN KINASE PIM"/>
    <property type="match status" value="1"/>
</dbReference>
<dbReference type="EMBL" id="JAFHDT010000020">
    <property type="protein sequence ID" value="KAI7795185.1"/>
    <property type="molecule type" value="Genomic_DNA"/>
</dbReference>
<dbReference type="PROSITE" id="PS00108">
    <property type="entry name" value="PROTEIN_KINASE_ST"/>
    <property type="match status" value="1"/>
</dbReference>
<dbReference type="Proteomes" id="UP001059041">
    <property type="component" value="Linkage Group LG20"/>
</dbReference>
<dbReference type="InterPro" id="IPR051138">
    <property type="entry name" value="PIM_Ser/Thr_kinase"/>
</dbReference>
<comment type="caution">
    <text evidence="13">The sequence shown here is derived from an EMBL/GenBank/DDBJ whole genome shotgun (WGS) entry which is preliminary data.</text>
</comment>
<dbReference type="GO" id="GO:0007346">
    <property type="term" value="P:regulation of mitotic cell cycle"/>
    <property type="evidence" value="ECO:0007669"/>
    <property type="project" value="TreeGrafter"/>
</dbReference>
<dbReference type="GO" id="GO:0005737">
    <property type="term" value="C:cytoplasm"/>
    <property type="evidence" value="ECO:0007669"/>
    <property type="project" value="TreeGrafter"/>
</dbReference>
<evidence type="ECO:0000256" key="7">
    <source>
        <dbReference type="ARBA" id="ARBA00022840"/>
    </source>
</evidence>